<reference evidence="1" key="1">
    <citation type="journal article" date="2020" name="Nature">
        <title>Giant virus diversity and host interactions through global metagenomics.</title>
        <authorList>
            <person name="Schulz F."/>
            <person name="Roux S."/>
            <person name="Paez-Espino D."/>
            <person name="Jungbluth S."/>
            <person name="Walsh D.A."/>
            <person name="Denef V.J."/>
            <person name="McMahon K.D."/>
            <person name="Konstantinidis K.T."/>
            <person name="Eloe-Fadrosh E.A."/>
            <person name="Kyrpides N.C."/>
            <person name="Woyke T."/>
        </authorList>
    </citation>
    <scope>NUCLEOTIDE SEQUENCE</scope>
    <source>
        <strain evidence="1">GVMAG-M-3300023174-5</strain>
    </source>
</reference>
<dbReference type="EMBL" id="MN739668">
    <property type="protein sequence ID" value="QHT19726.1"/>
    <property type="molecule type" value="Genomic_DNA"/>
</dbReference>
<evidence type="ECO:0000313" key="1">
    <source>
        <dbReference type="EMBL" id="QHT19726.1"/>
    </source>
</evidence>
<accession>A0A6C0DS04</accession>
<protein>
    <submittedName>
        <fullName evidence="1">Uncharacterized protein</fullName>
    </submittedName>
</protein>
<dbReference type="AlphaFoldDB" id="A0A6C0DS04"/>
<proteinExistence type="predicted"/>
<sequence>MEFLNTFPPEKIAALEELNSKLLNKNPSPNNNIIFAYCPPKVGSTTLVSSLRLSAARKFTVIHVHDETLFSAISDNENMNKISVDDIILYNKSLGKNVYVIDIFRSPIERKISEFFEQISSLHFNNSEKNINLYNLDKVIYRFNNLYPFLSNSDYFKERYNLANIPEAFDFEKKYLLCENNGIKYIKLRLKDANLWGNILTEILGTPITIVNDYETDKKPIAELFKNFKNAYKIPENFLESVKNCSSLAYYYNEIEREEYFNSWELKKTNFFTSYTYEEYVFYAQLCLENQSQNIIQVEHYIDIGCLCVACSAKRAKLLSKALRGEKITEKIIHNGAVNEIKNVIDNKNRIMQARVNRINALIHERNARLNRPPASGTRLVKNNMKNIVNK</sequence>
<organism evidence="1">
    <name type="scientific">viral metagenome</name>
    <dbReference type="NCBI Taxonomy" id="1070528"/>
    <lineage>
        <taxon>unclassified sequences</taxon>
        <taxon>metagenomes</taxon>
        <taxon>organismal metagenomes</taxon>
    </lineage>
</organism>
<name>A0A6C0DS04_9ZZZZ</name>